<dbReference type="AlphaFoldDB" id="A0AA38PGU1"/>
<keyword evidence="1" id="KW-0812">Transmembrane</keyword>
<keyword evidence="3" id="KW-1185">Reference proteome</keyword>
<accession>A0AA38PGU1</accession>
<dbReference type="EMBL" id="MU805998">
    <property type="protein sequence ID" value="KAJ3842678.1"/>
    <property type="molecule type" value="Genomic_DNA"/>
</dbReference>
<evidence type="ECO:0000313" key="2">
    <source>
        <dbReference type="EMBL" id="KAJ3842678.1"/>
    </source>
</evidence>
<dbReference type="Proteomes" id="UP001163846">
    <property type="component" value="Unassembled WGS sequence"/>
</dbReference>
<evidence type="ECO:0000313" key="3">
    <source>
        <dbReference type="Proteomes" id="UP001163846"/>
    </source>
</evidence>
<name>A0AA38PGU1_9AGAR</name>
<comment type="caution">
    <text evidence="2">The sequence shown here is derived from an EMBL/GenBank/DDBJ whole genome shotgun (WGS) entry which is preliminary data.</text>
</comment>
<evidence type="ECO:0000256" key="1">
    <source>
        <dbReference type="SAM" id="Phobius"/>
    </source>
</evidence>
<reference evidence="2" key="1">
    <citation type="submission" date="2022-08" db="EMBL/GenBank/DDBJ databases">
        <authorList>
            <consortium name="DOE Joint Genome Institute"/>
            <person name="Min B."/>
            <person name="Riley R."/>
            <person name="Sierra-Patev S."/>
            <person name="Naranjo-Ortiz M."/>
            <person name="Looney B."/>
            <person name="Konkel Z."/>
            <person name="Slot J.C."/>
            <person name="Sakamoto Y."/>
            <person name="Steenwyk J.L."/>
            <person name="Rokas A."/>
            <person name="Carro J."/>
            <person name="Camarero S."/>
            <person name="Ferreira P."/>
            <person name="Molpeceres G."/>
            <person name="Ruiz-Duenas F.J."/>
            <person name="Serrano A."/>
            <person name="Henrissat B."/>
            <person name="Drula E."/>
            <person name="Hughes K.W."/>
            <person name="Mata J.L."/>
            <person name="Ishikawa N.K."/>
            <person name="Vargas-Isla R."/>
            <person name="Ushijima S."/>
            <person name="Smith C.A."/>
            <person name="Ahrendt S."/>
            <person name="Andreopoulos W."/>
            <person name="He G."/>
            <person name="Labutti K."/>
            <person name="Lipzen A."/>
            <person name="Ng V."/>
            <person name="Sandor L."/>
            <person name="Barry K."/>
            <person name="Martinez A.T."/>
            <person name="Xiao Y."/>
            <person name="Gibbons J.G."/>
            <person name="Terashima K."/>
            <person name="Hibbett D.S."/>
            <person name="Grigoriev I.V."/>
        </authorList>
    </citation>
    <scope>NUCLEOTIDE SEQUENCE</scope>
    <source>
        <strain evidence="2">TFB9207</strain>
    </source>
</reference>
<organism evidence="2 3">
    <name type="scientific">Lentinula raphanica</name>
    <dbReference type="NCBI Taxonomy" id="153919"/>
    <lineage>
        <taxon>Eukaryota</taxon>
        <taxon>Fungi</taxon>
        <taxon>Dikarya</taxon>
        <taxon>Basidiomycota</taxon>
        <taxon>Agaricomycotina</taxon>
        <taxon>Agaricomycetes</taxon>
        <taxon>Agaricomycetidae</taxon>
        <taxon>Agaricales</taxon>
        <taxon>Marasmiineae</taxon>
        <taxon>Omphalotaceae</taxon>
        <taxon>Lentinula</taxon>
    </lineage>
</organism>
<keyword evidence="1" id="KW-0472">Membrane</keyword>
<sequence length="147" mass="16818">MWRHPNVPSLIAIIVLESMALTLNRVCNGLEPKRWLVMVQTRSLSPRVLRIHWSRFVNCLLILCVMSAGNMNFVLGMVAQAMDPTNNSPRICFHIDRASTAEQKVYMCVTYHLPHCRKAGFNSGSYAMIAVTRFHFNQRYDARTAGY</sequence>
<protein>
    <submittedName>
        <fullName evidence="2">Uncharacterized protein</fullName>
    </submittedName>
</protein>
<keyword evidence="1" id="KW-1133">Transmembrane helix</keyword>
<feature type="transmembrane region" description="Helical" evidence="1">
    <location>
        <begin position="53"/>
        <end position="75"/>
    </location>
</feature>
<proteinExistence type="predicted"/>
<gene>
    <name evidence="2" type="ORF">F5878DRAFT_607008</name>
</gene>